<dbReference type="Gene3D" id="1.10.10.60">
    <property type="entry name" value="Homeodomain-like"/>
    <property type="match status" value="1"/>
</dbReference>
<sequence length="267" mass="28836">MGSSNSGEYGITRVMEQLWGLTEAPRKGPRPTVHLAQIIDAAIGIADADGYSAVSMSRVAKQIGVTTMALYRHVESKDDLLALMVDAVTGRMPQPADLGGGAPGPGWRDGLDTWCREYLALLLRHPWTLHINAKGPPLAPNHLRWLDAGLKVLEPTRLSETEKLGVILTLHNYVQGTAKLHVDFSGYGDGDPAEVSDINRDYEGFLQRLITADRFPSLSTAVQAGAFSVADSTAEEDAEYDLSFSLGLLLDGVQRLVEARAREADAG</sequence>
<proteinExistence type="predicted"/>
<dbReference type="PRINTS" id="PR00455">
    <property type="entry name" value="HTHTETR"/>
</dbReference>
<dbReference type="PANTHER" id="PTHR30055:SF234">
    <property type="entry name" value="HTH-TYPE TRANSCRIPTIONAL REGULATOR BETI"/>
    <property type="match status" value="1"/>
</dbReference>
<evidence type="ECO:0000313" key="6">
    <source>
        <dbReference type="EMBL" id="PSK96290.1"/>
    </source>
</evidence>
<dbReference type="SUPFAM" id="SSF46689">
    <property type="entry name" value="Homeodomain-like"/>
    <property type="match status" value="1"/>
</dbReference>
<evidence type="ECO:0000256" key="4">
    <source>
        <dbReference type="PROSITE-ProRule" id="PRU00335"/>
    </source>
</evidence>
<dbReference type="InterPro" id="IPR036271">
    <property type="entry name" value="Tet_transcr_reg_TetR-rel_C_sf"/>
</dbReference>
<dbReference type="Proteomes" id="UP000240542">
    <property type="component" value="Unassembled WGS sequence"/>
</dbReference>
<reference evidence="6 7" key="1">
    <citation type="submission" date="2018-03" db="EMBL/GenBank/DDBJ databases">
        <title>Genomic Encyclopedia of Archaeal and Bacterial Type Strains, Phase II (KMG-II): from individual species to whole genera.</title>
        <authorList>
            <person name="Goeker M."/>
        </authorList>
    </citation>
    <scope>NUCLEOTIDE SEQUENCE [LARGE SCALE GENOMIC DNA]</scope>
    <source>
        <strain evidence="6 7">DSM 45312</strain>
    </source>
</reference>
<keyword evidence="3" id="KW-0804">Transcription</keyword>
<dbReference type="InterPro" id="IPR001647">
    <property type="entry name" value="HTH_TetR"/>
</dbReference>
<name>A0A2P8DGE5_9ACTN</name>
<organism evidence="6 7">
    <name type="scientific">Murinocardiopsis flavida</name>
    <dbReference type="NCBI Taxonomy" id="645275"/>
    <lineage>
        <taxon>Bacteria</taxon>
        <taxon>Bacillati</taxon>
        <taxon>Actinomycetota</taxon>
        <taxon>Actinomycetes</taxon>
        <taxon>Streptosporangiales</taxon>
        <taxon>Nocardiopsidaceae</taxon>
        <taxon>Murinocardiopsis</taxon>
    </lineage>
</organism>
<keyword evidence="1" id="KW-0805">Transcription regulation</keyword>
<dbReference type="InterPro" id="IPR009057">
    <property type="entry name" value="Homeodomain-like_sf"/>
</dbReference>
<dbReference type="Gene3D" id="1.10.357.10">
    <property type="entry name" value="Tetracycline Repressor, domain 2"/>
    <property type="match status" value="1"/>
</dbReference>
<dbReference type="InterPro" id="IPR004111">
    <property type="entry name" value="Repressor_TetR_C"/>
</dbReference>
<dbReference type="PANTHER" id="PTHR30055">
    <property type="entry name" value="HTH-TYPE TRANSCRIPTIONAL REGULATOR RUTR"/>
    <property type="match status" value="1"/>
</dbReference>
<dbReference type="RefSeq" id="WP_106584245.1">
    <property type="nucleotide sequence ID" value="NZ_PYGA01000012.1"/>
</dbReference>
<evidence type="ECO:0000313" key="7">
    <source>
        <dbReference type="Proteomes" id="UP000240542"/>
    </source>
</evidence>
<feature type="DNA-binding region" description="H-T-H motif" evidence="4">
    <location>
        <begin position="55"/>
        <end position="74"/>
    </location>
</feature>
<dbReference type="GO" id="GO:0003700">
    <property type="term" value="F:DNA-binding transcription factor activity"/>
    <property type="evidence" value="ECO:0007669"/>
    <property type="project" value="TreeGrafter"/>
</dbReference>
<gene>
    <name evidence="6" type="ORF">CLV63_112174</name>
</gene>
<dbReference type="Pfam" id="PF00440">
    <property type="entry name" value="TetR_N"/>
    <property type="match status" value="1"/>
</dbReference>
<dbReference type="Pfam" id="PF02909">
    <property type="entry name" value="TetR_C_1"/>
    <property type="match status" value="1"/>
</dbReference>
<dbReference type="AlphaFoldDB" id="A0A2P8DGE5"/>
<evidence type="ECO:0000256" key="3">
    <source>
        <dbReference type="ARBA" id="ARBA00023163"/>
    </source>
</evidence>
<dbReference type="InterPro" id="IPR050109">
    <property type="entry name" value="HTH-type_TetR-like_transc_reg"/>
</dbReference>
<dbReference type="GO" id="GO:0000976">
    <property type="term" value="F:transcription cis-regulatory region binding"/>
    <property type="evidence" value="ECO:0007669"/>
    <property type="project" value="TreeGrafter"/>
</dbReference>
<dbReference type="PROSITE" id="PS50977">
    <property type="entry name" value="HTH_TETR_2"/>
    <property type="match status" value="1"/>
</dbReference>
<dbReference type="GO" id="GO:0045892">
    <property type="term" value="P:negative regulation of DNA-templated transcription"/>
    <property type="evidence" value="ECO:0007669"/>
    <property type="project" value="InterPro"/>
</dbReference>
<accession>A0A2P8DGE5</accession>
<keyword evidence="7" id="KW-1185">Reference proteome</keyword>
<evidence type="ECO:0000259" key="5">
    <source>
        <dbReference type="PROSITE" id="PS50977"/>
    </source>
</evidence>
<evidence type="ECO:0000256" key="1">
    <source>
        <dbReference type="ARBA" id="ARBA00023015"/>
    </source>
</evidence>
<protein>
    <submittedName>
        <fullName evidence="6">TetR family transcriptional regulator</fullName>
    </submittedName>
</protein>
<feature type="domain" description="HTH tetR-type" evidence="5">
    <location>
        <begin position="32"/>
        <end position="92"/>
    </location>
</feature>
<dbReference type="EMBL" id="PYGA01000012">
    <property type="protein sequence ID" value="PSK96290.1"/>
    <property type="molecule type" value="Genomic_DNA"/>
</dbReference>
<evidence type="ECO:0000256" key="2">
    <source>
        <dbReference type="ARBA" id="ARBA00023125"/>
    </source>
</evidence>
<dbReference type="SUPFAM" id="SSF48498">
    <property type="entry name" value="Tetracyclin repressor-like, C-terminal domain"/>
    <property type="match status" value="1"/>
</dbReference>
<keyword evidence="2 4" id="KW-0238">DNA-binding</keyword>
<dbReference type="OrthoDB" id="4540879at2"/>
<comment type="caution">
    <text evidence="6">The sequence shown here is derived from an EMBL/GenBank/DDBJ whole genome shotgun (WGS) entry which is preliminary data.</text>
</comment>